<dbReference type="KEGG" id="aber:BSR55_10235"/>
<dbReference type="Proteomes" id="UP000644140">
    <property type="component" value="Chromosome"/>
</dbReference>
<evidence type="ECO:0000313" key="1">
    <source>
        <dbReference type="EMBL" id="UUN95945.1"/>
    </source>
</evidence>
<reference evidence="1" key="1">
    <citation type="submission" date="2022-02" db="EMBL/GenBank/DDBJ databases">
        <title>Characterization of Tn125 harboring carbapenem-resistant Acinetobacter bereziniae clinical isolates.</title>
        <authorList>
            <person name="Wong N.-K."/>
            <person name="Pan Q."/>
        </authorList>
    </citation>
    <scope>NUCLEOTIDE SEQUENCE</scope>
    <source>
        <strain evidence="1">GD03393</strain>
    </source>
</reference>
<accession>A0A0A8TF01</accession>
<dbReference type="RefSeq" id="WP_042085294.1">
    <property type="nucleotide sequence ID" value="NZ_CBDBYR010000109.1"/>
</dbReference>
<name>A0A0A8TF01_ACIBZ</name>
<proteinExistence type="predicted"/>
<dbReference type="EMBL" id="CP092085">
    <property type="protein sequence ID" value="UUN95945.1"/>
    <property type="molecule type" value="Genomic_DNA"/>
</dbReference>
<organism evidence="1 2">
    <name type="scientific">Acinetobacter bereziniae</name>
    <name type="common">Acinetobacter genomosp. 10</name>
    <dbReference type="NCBI Taxonomy" id="106648"/>
    <lineage>
        <taxon>Bacteria</taxon>
        <taxon>Pseudomonadati</taxon>
        <taxon>Pseudomonadota</taxon>
        <taxon>Gammaproteobacteria</taxon>
        <taxon>Moraxellales</taxon>
        <taxon>Moraxellaceae</taxon>
        <taxon>Acinetobacter</taxon>
    </lineage>
</organism>
<sequence>MKKIFLAFLLFASSGAFAGTEVRSIRTSYDFIEIGSSEGDVRSKLGNPQSVYHYVLRDANNRPRAATDLRYTVDNEKYTVIIVNGVVYKIVWER</sequence>
<protein>
    <submittedName>
        <fullName evidence="1">Uncharacterized protein</fullName>
    </submittedName>
</protein>
<dbReference type="AlphaFoldDB" id="A0A0A8TF01"/>
<gene>
    <name evidence="1" type="ORF">I9054_011160</name>
</gene>
<evidence type="ECO:0000313" key="2">
    <source>
        <dbReference type="Proteomes" id="UP000644140"/>
    </source>
</evidence>